<feature type="coiled-coil region" evidence="1">
    <location>
        <begin position="30"/>
        <end position="68"/>
    </location>
</feature>
<gene>
    <name evidence="2" type="ORF">SAMN06297144_0062</name>
</gene>
<keyword evidence="1" id="KW-0175">Coiled coil</keyword>
<proteinExistence type="predicted"/>
<evidence type="ECO:0000313" key="2">
    <source>
        <dbReference type="EMBL" id="SOB78556.1"/>
    </source>
</evidence>
<evidence type="ECO:0000256" key="1">
    <source>
        <dbReference type="SAM" id="Coils"/>
    </source>
</evidence>
<name>A0A285Q9P5_9SPHN</name>
<protein>
    <submittedName>
        <fullName evidence="2">Uncharacterized protein</fullName>
    </submittedName>
</protein>
<accession>A0A285Q9P5</accession>
<organism evidence="2 3">
    <name type="scientific">Sphingomonas guangdongensis</name>
    <dbReference type="NCBI Taxonomy" id="1141890"/>
    <lineage>
        <taxon>Bacteria</taxon>
        <taxon>Pseudomonadati</taxon>
        <taxon>Pseudomonadota</taxon>
        <taxon>Alphaproteobacteria</taxon>
        <taxon>Sphingomonadales</taxon>
        <taxon>Sphingomonadaceae</taxon>
        <taxon>Sphingomonas</taxon>
    </lineage>
</organism>
<reference evidence="2 3" key="1">
    <citation type="submission" date="2017-07" db="EMBL/GenBank/DDBJ databases">
        <authorList>
            <person name="Sun Z.S."/>
            <person name="Albrecht U."/>
            <person name="Echele G."/>
            <person name="Lee C.C."/>
        </authorList>
    </citation>
    <scope>NUCLEOTIDE SEQUENCE [LARGE SCALE GENOMIC DNA]</scope>
    <source>
        <strain evidence="2 3">CGMCC 1.12672</strain>
    </source>
</reference>
<dbReference type="RefSeq" id="WP_097062065.1">
    <property type="nucleotide sequence ID" value="NZ_OBMI01000001.1"/>
</dbReference>
<keyword evidence="3" id="KW-1185">Reference proteome</keyword>
<dbReference type="EMBL" id="OBMI01000001">
    <property type="protein sequence ID" value="SOB78556.1"/>
    <property type="molecule type" value="Genomic_DNA"/>
</dbReference>
<dbReference type="AlphaFoldDB" id="A0A285Q9P5"/>
<dbReference type="Proteomes" id="UP000219494">
    <property type="component" value="Unassembled WGS sequence"/>
</dbReference>
<sequence length="84" mass="9236">MIFTTPTQFAVLALCLVAGWLFGRASGGRGARERARLRELEAEHAAYRRDAEARVKAAEVDRERVTRTAPVAPAVTGVRPAREM</sequence>
<evidence type="ECO:0000313" key="3">
    <source>
        <dbReference type="Proteomes" id="UP000219494"/>
    </source>
</evidence>